<proteinExistence type="inferred from homology"/>
<keyword evidence="2 5" id="KW-0349">Heme</keyword>
<dbReference type="Gene3D" id="1.10.490.10">
    <property type="entry name" value="Globins"/>
    <property type="match status" value="1"/>
</dbReference>
<dbReference type="GO" id="GO:0005506">
    <property type="term" value="F:iron ion binding"/>
    <property type="evidence" value="ECO:0007669"/>
    <property type="project" value="InterPro"/>
</dbReference>
<evidence type="ECO:0000256" key="5">
    <source>
        <dbReference type="RuleBase" id="RU000356"/>
    </source>
</evidence>
<keyword evidence="5" id="KW-0813">Transport</keyword>
<dbReference type="Proteomes" id="UP000887575">
    <property type="component" value="Unassembled WGS sequence"/>
</dbReference>
<comment type="similarity">
    <text evidence="5">Belongs to the globin family.</text>
</comment>
<keyword evidence="3" id="KW-0479">Metal-binding</keyword>
<keyword evidence="5" id="KW-0561">Oxygen transport</keyword>
<dbReference type="InterPro" id="IPR000971">
    <property type="entry name" value="Globin"/>
</dbReference>
<dbReference type="Pfam" id="PF00042">
    <property type="entry name" value="Globin"/>
    <property type="match status" value="1"/>
</dbReference>
<dbReference type="GO" id="GO:0020037">
    <property type="term" value="F:heme binding"/>
    <property type="evidence" value="ECO:0007669"/>
    <property type="project" value="InterPro"/>
</dbReference>
<name>A0AAF3FHN4_9BILA</name>
<dbReference type="CDD" id="cd01040">
    <property type="entry name" value="Mb-like"/>
    <property type="match status" value="1"/>
</dbReference>
<evidence type="ECO:0000256" key="3">
    <source>
        <dbReference type="ARBA" id="ARBA00022723"/>
    </source>
</evidence>
<dbReference type="PROSITE" id="PS01033">
    <property type="entry name" value="GLOBIN"/>
    <property type="match status" value="1"/>
</dbReference>
<evidence type="ECO:0000256" key="2">
    <source>
        <dbReference type="ARBA" id="ARBA00022617"/>
    </source>
</evidence>
<dbReference type="InterPro" id="IPR009050">
    <property type="entry name" value="Globin-like_sf"/>
</dbReference>
<dbReference type="InterPro" id="IPR012292">
    <property type="entry name" value="Globin/Proto"/>
</dbReference>
<organism evidence="7 8">
    <name type="scientific">Mesorhabditis belari</name>
    <dbReference type="NCBI Taxonomy" id="2138241"/>
    <lineage>
        <taxon>Eukaryota</taxon>
        <taxon>Metazoa</taxon>
        <taxon>Ecdysozoa</taxon>
        <taxon>Nematoda</taxon>
        <taxon>Chromadorea</taxon>
        <taxon>Rhabditida</taxon>
        <taxon>Rhabditina</taxon>
        <taxon>Rhabditomorpha</taxon>
        <taxon>Rhabditoidea</taxon>
        <taxon>Rhabditidae</taxon>
        <taxon>Mesorhabditinae</taxon>
        <taxon>Mesorhabditis</taxon>
    </lineage>
</organism>
<evidence type="ECO:0000256" key="4">
    <source>
        <dbReference type="ARBA" id="ARBA00023004"/>
    </source>
</evidence>
<dbReference type="GO" id="GO:0005344">
    <property type="term" value="F:oxygen carrier activity"/>
    <property type="evidence" value="ECO:0007669"/>
    <property type="project" value="UniProtKB-KW"/>
</dbReference>
<dbReference type="InterPro" id="IPR013314">
    <property type="entry name" value="Globin_lamprey/hagfish"/>
</dbReference>
<reference evidence="8" key="1">
    <citation type="submission" date="2024-02" db="UniProtKB">
        <authorList>
            <consortium name="WormBaseParasite"/>
        </authorList>
    </citation>
    <scope>IDENTIFICATION</scope>
</reference>
<dbReference type="SUPFAM" id="SSF46458">
    <property type="entry name" value="Globin-like"/>
    <property type="match status" value="1"/>
</dbReference>
<evidence type="ECO:0000313" key="7">
    <source>
        <dbReference type="Proteomes" id="UP000887575"/>
    </source>
</evidence>
<dbReference type="PANTHER" id="PTHR46783">
    <property type="entry name" value="CYTOGLOBIN"/>
    <property type="match status" value="1"/>
</dbReference>
<evidence type="ECO:0000259" key="6">
    <source>
        <dbReference type="PROSITE" id="PS01033"/>
    </source>
</evidence>
<evidence type="ECO:0000313" key="8">
    <source>
        <dbReference type="WBParaSite" id="MBELARI_LOCUS6388"/>
    </source>
</evidence>
<keyword evidence="4" id="KW-0408">Iron</keyword>
<accession>A0AAF3FHN4</accession>
<dbReference type="InterPro" id="IPR044399">
    <property type="entry name" value="Mb-like_M"/>
</dbReference>
<dbReference type="PANTHER" id="PTHR46783:SF1">
    <property type="entry name" value="CYTOGLOBIN-1-RELATED"/>
    <property type="match status" value="1"/>
</dbReference>
<evidence type="ECO:0000256" key="1">
    <source>
        <dbReference type="ARBA" id="ARBA00011245"/>
    </source>
</evidence>
<sequence length="177" mass="20188">MYGSAKHVTQLPKQDSFPKVTKVVPLTEEQREAIKQSHKKLAESAAKYGNELFIRLFSDFPDYKDIWPRFRALPDSSLVGSDQMRSHASVYMKGIETIVSKIDDDVALQEVLRKIASSHVRFNITKAHVEHMVPCLLEVLRLSNGSISDETRAAWTRLYDNFGEILAQLSKERGIKR</sequence>
<dbReference type="WBParaSite" id="MBELARI_LOCUS6388">
    <property type="protein sequence ID" value="MBELARI_LOCUS6388"/>
    <property type="gene ID" value="MBELARI_LOCUS6388"/>
</dbReference>
<dbReference type="AlphaFoldDB" id="A0AAF3FHN4"/>
<comment type="subunit">
    <text evidence="1">Monomer.</text>
</comment>
<protein>
    <submittedName>
        <fullName evidence="8">Globin family profile domain-containing protein</fullName>
    </submittedName>
</protein>
<dbReference type="GO" id="GO:0019825">
    <property type="term" value="F:oxygen binding"/>
    <property type="evidence" value="ECO:0007669"/>
    <property type="project" value="InterPro"/>
</dbReference>
<keyword evidence="7" id="KW-1185">Reference proteome</keyword>
<dbReference type="GO" id="GO:0016491">
    <property type="term" value="F:oxidoreductase activity"/>
    <property type="evidence" value="ECO:0007669"/>
    <property type="project" value="TreeGrafter"/>
</dbReference>
<feature type="domain" description="Globin" evidence="6">
    <location>
        <begin position="25"/>
        <end position="171"/>
    </location>
</feature>